<reference evidence="2" key="2">
    <citation type="submission" date="2021-04" db="EMBL/GenBank/DDBJ databases">
        <authorList>
            <person name="Gilroy R."/>
        </authorList>
    </citation>
    <scope>NUCLEOTIDE SEQUENCE</scope>
    <source>
        <strain evidence="2">ChiHecec3B27-8219</strain>
    </source>
</reference>
<organism evidence="2 3">
    <name type="scientific">Candidatus Prevotella avicola</name>
    <dbReference type="NCBI Taxonomy" id="2838738"/>
    <lineage>
        <taxon>Bacteria</taxon>
        <taxon>Pseudomonadati</taxon>
        <taxon>Bacteroidota</taxon>
        <taxon>Bacteroidia</taxon>
        <taxon>Bacteroidales</taxon>
        <taxon>Prevotellaceae</taxon>
        <taxon>Prevotella</taxon>
    </lineage>
</organism>
<evidence type="ECO:0008006" key="4">
    <source>
        <dbReference type="Google" id="ProtNLM"/>
    </source>
</evidence>
<comment type="caution">
    <text evidence="2">The sequence shown here is derived from an EMBL/GenBank/DDBJ whole genome shotgun (WGS) entry which is preliminary data.</text>
</comment>
<dbReference type="EMBL" id="DXBE01000050">
    <property type="protein sequence ID" value="HIZ69573.1"/>
    <property type="molecule type" value="Genomic_DNA"/>
</dbReference>
<dbReference type="InterPro" id="IPR043741">
    <property type="entry name" value="DUF5686"/>
</dbReference>
<protein>
    <recommendedName>
        <fullName evidence="4">Bacterial surface antigen (D15) domain-containing protein</fullName>
    </recommendedName>
</protein>
<evidence type="ECO:0000256" key="1">
    <source>
        <dbReference type="SAM" id="SignalP"/>
    </source>
</evidence>
<keyword evidence="1" id="KW-0732">Signal</keyword>
<evidence type="ECO:0000313" key="2">
    <source>
        <dbReference type="EMBL" id="HIZ69573.1"/>
    </source>
</evidence>
<dbReference type="AlphaFoldDB" id="A0A9D2FZ10"/>
<dbReference type="Pfam" id="PF18939">
    <property type="entry name" value="DUF5686"/>
    <property type="match status" value="2"/>
</dbReference>
<accession>A0A9D2FZ10</accession>
<gene>
    <name evidence="2" type="ORF">H9966_06815</name>
</gene>
<evidence type="ECO:0000313" key="3">
    <source>
        <dbReference type="Proteomes" id="UP000824055"/>
    </source>
</evidence>
<proteinExistence type="predicted"/>
<sequence length="680" mass="80064">MKTRFCLFILFALLLPVYKAKAAIPPDTLRKEVMRRVFSYVATVDTVGLNGHSFHTYTKYMLRTNHRNILLCLVPSMYTVSRDDERDFFYEQFSKVTLLGKKQYQSEPIVELTTIPRRKRAMQHVMAYTIPRVYSSTLFGEHILSPFNKENQLFYKYRLKQLSPDKAEITVKPINDNTQLVKGTAIVEMNTGRILSVHLDGEYDMVRYQLEANMGETGIPSLYPKDCKLDYSFSLLNNKIGGIFHAWFELPNPLPDSIRNSQDTALMTKVRPVPLDYVERKTIERYLEKRQASDSTRQRKKSNKAKEILWDMIGENLLDDIKSNFGKKQQGYFRIKPILNPLYMGYSNSKGFYYKFDARGSYVFDENWQLSLRLKASYIFRWHQLYYRIPMTLNFNKKHNGFLQVEIGNGNRITNNRVLDAIKQQHPDSINWAGLNLEYFKDYNYTAYVHYDFSSRFGMEAGFSYHRRSAVNKQAHTEVGKPTVYRSAAPTLRLIYRPWGYNGMIISADYERSFHNLLNSNMAFERFEFDAQYLLRLKRLNALKMRLGTGFYTSKSGEEYFLDYTNFRDNNIPGGWEDDWSGDFELLDRNWYNASEYYVRGNLTFETPMLAVAWIPLIGRFIERERVYVNALCVEKLHPYAEWGYGFTTRLFSTAMFVAFNQKKFEGFGVKFGFELFRNW</sequence>
<dbReference type="Proteomes" id="UP000824055">
    <property type="component" value="Unassembled WGS sequence"/>
</dbReference>
<name>A0A9D2FZ10_9BACT</name>
<feature type="chain" id="PRO_5039622401" description="Bacterial surface antigen (D15) domain-containing protein" evidence="1">
    <location>
        <begin position="23"/>
        <end position="680"/>
    </location>
</feature>
<reference evidence="2" key="1">
    <citation type="journal article" date="2021" name="PeerJ">
        <title>Extensive microbial diversity within the chicken gut microbiome revealed by metagenomics and culture.</title>
        <authorList>
            <person name="Gilroy R."/>
            <person name="Ravi A."/>
            <person name="Getino M."/>
            <person name="Pursley I."/>
            <person name="Horton D.L."/>
            <person name="Alikhan N.F."/>
            <person name="Baker D."/>
            <person name="Gharbi K."/>
            <person name="Hall N."/>
            <person name="Watson M."/>
            <person name="Adriaenssens E.M."/>
            <person name="Foster-Nyarko E."/>
            <person name="Jarju S."/>
            <person name="Secka A."/>
            <person name="Antonio M."/>
            <person name="Oren A."/>
            <person name="Chaudhuri R.R."/>
            <person name="La Ragione R."/>
            <person name="Hildebrand F."/>
            <person name="Pallen M.J."/>
        </authorList>
    </citation>
    <scope>NUCLEOTIDE SEQUENCE</scope>
    <source>
        <strain evidence="2">ChiHecec3B27-8219</strain>
    </source>
</reference>
<feature type="signal peptide" evidence="1">
    <location>
        <begin position="1"/>
        <end position="22"/>
    </location>
</feature>